<dbReference type="PANTHER" id="PTHR16305:SF35">
    <property type="entry name" value="TRANSCRIPTIONAL ACTIVATOR DOMAIN"/>
    <property type="match status" value="1"/>
</dbReference>
<dbReference type="SUPFAM" id="SSF52540">
    <property type="entry name" value="P-loop containing nucleoside triphosphate hydrolases"/>
    <property type="match status" value="1"/>
</dbReference>
<gene>
    <name evidence="5" type="ORF">HLA99_14515</name>
</gene>
<dbReference type="GO" id="GO:0004016">
    <property type="term" value="F:adenylate cyclase activity"/>
    <property type="evidence" value="ECO:0007669"/>
    <property type="project" value="TreeGrafter"/>
</dbReference>
<keyword evidence="6" id="KW-1185">Reference proteome</keyword>
<protein>
    <submittedName>
        <fullName evidence="5">ATP-binding protein</fullName>
    </submittedName>
</protein>
<dbReference type="Proteomes" id="UP000543598">
    <property type="component" value="Unassembled WGS sequence"/>
</dbReference>
<name>A0A7Y2M2Y3_9MICO</name>
<dbReference type="GO" id="GO:0005524">
    <property type="term" value="F:ATP binding"/>
    <property type="evidence" value="ECO:0007669"/>
    <property type="project" value="UniProtKB-KW"/>
</dbReference>
<dbReference type="AlphaFoldDB" id="A0A7Y2M2Y3"/>
<evidence type="ECO:0000259" key="4">
    <source>
        <dbReference type="Pfam" id="PF13191"/>
    </source>
</evidence>
<feature type="domain" description="Orc1-like AAA ATPase" evidence="4">
    <location>
        <begin position="11"/>
        <end position="161"/>
    </location>
</feature>
<keyword evidence="2 5" id="KW-0067">ATP-binding</keyword>
<dbReference type="InterPro" id="IPR041664">
    <property type="entry name" value="AAA_16"/>
</dbReference>
<evidence type="ECO:0000256" key="2">
    <source>
        <dbReference type="ARBA" id="ARBA00022840"/>
    </source>
</evidence>
<evidence type="ECO:0000313" key="6">
    <source>
        <dbReference type="Proteomes" id="UP000543598"/>
    </source>
</evidence>
<comment type="caution">
    <text evidence="5">The sequence shown here is derived from an EMBL/GenBank/DDBJ whole genome shotgun (WGS) entry which is preliminary data.</text>
</comment>
<evidence type="ECO:0000256" key="3">
    <source>
        <dbReference type="SAM" id="MobiDB-lite"/>
    </source>
</evidence>
<feature type="compositionally biased region" description="Polar residues" evidence="3">
    <location>
        <begin position="308"/>
        <end position="323"/>
    </location>
</feature>
<keyword evidence="1" id="KW-0547">Nucleotide-binding</keyword>
<evidence type="ECO:0000256" key="1">
    <source>
        <dbReference type="ARBA" id="ARBA00022741"/>
    </source>
</evidence>
<dbReference type="PANTHER" id="PTHR16305">
    <property type="entry name" value="TESTICULAR SOLUBLE ADENYLYL CYCLASE"/>
    <property type="match status" value="1"/>
</dbReference>
<proteinExistence type="predicted"/>
<dbReference type="RefSeq" id="WP_167037048.1">
    <property type="nucleotide sequence ID" value="NZ_BAAANA010000001.1"/>
</dbReference>
<dbReference type="InterPro" id="IPR027417">
    <property type="entry name" value="P-loop_NTPase"/>
</dbReference>
<dbReference type="GO" id="GO:0005737">
    <property type="term" value="C:cytoplasm"/>
    <property type="evidence" value="ECO:0007669"/>
    <property type="project" value="TreeGrafter"/>
</dbReference>
<accession>A0A7Y2M2Y3</accession>
<reference evidence="5 6" key="1">
    <citation type="submission" date="2020-05" db="EMBL/GenBank/DDBJ databases">
        <title>MicrobeNet Type strains.</title>
        <authorList>
            <person name="Nicholson A.C."/>
        </authorList>
    </citation>
    <scope>NUCLEOTIDE SEQUENCE [LARGE SCALE GENOMIC DNA]</scope>
    <source>
        <strain evidence="5 6">JCM 14282</strain>
    </source>
</reference>
<evidence type="ECO:0000313" key="5">
    <source>
        <dbReference type="EMBL" id="NNH05059.1"/>
    </source>
</evidence>
<feature type="region of interest" description="Disordered" evidence="3">
    <location>
        <begin position="296"/>
        <end position="323"/>
    </location>
</feature>
<sequence>MTHFDSAPVALVGRAAELETISTFLDGAAVDGSPLVVTGDPGVGKTALLSAAEMLALDGGFRVVSGAGIEYESDVSFAGLHQIVDPIAEELRNLPRASRIAIEVAVGRGPGPPPERLTLLNATLALLRQAASASPLLIVIDDLHWLDRASGAVVGFIGRRLRGSRIGMLGATRAGLSSFFERAGMPQMDVRPLSEEAALDLLKRTFVHLSSRVARQIVDDAQGNPLALLEFAAAASRPPTSRRQPAVTSGTSREVRALYLERIEDSRYRPGVCCCLRRWRDRETFGCSLRQLRPRASTISDPRRRTTSSHWTTGPPHSSSGIP</sequence>
<dbReference type="EMBL" id="JABEMB010000031">
    <property type="protein sequence ID" value="NNH05059.1"/>
    <property type="molecule type" value="Genomic_DNA"/>
</dbReference>
<dbReference type="Gene3D" id="3.40.50.300">
    <property type="entry name" value="P-loop containing nucleotide triphosphate hydrolases"/>
    <property type="match status" value="1"/>
</dbReference>
<organism evidence="5 6">
    <name type="scientific">Microbacterium ulmi</name>
    <dbReference type="NCBI Taxonomy" id="179095"/>
    <lineage>
        <taxon>Bacteria</taxon>
        <taxon>Bacillati</taxon>
        <taxon>Actinomycetota</taxon>
        <taxon>Actinomycetes</taxon>
        <taxon>Micrococcales</taxon>
        <taxon>Microbacteriaceae</taxon>
        <taxon>Microbacterium</taxon>
    </lineage>
</organism>
<dbReference type="Pfam" id="PF13191">
    <property type="entry name" value="AAA_16"/>
    <property type="match status" value="1"/>
</dbReference>